<feature type="transmembrane region" description="Helical" evidence="6">
    <location>
        <begin position="223"/>
        <end position="244"/>
    </location>
</feature>
<evidence type="ECO:0000256" key="3">
    <source>
        <dbReference type="ARBA" id="ARBA00022692"/>
    </source>
</evidence>
<dbReference type="PROSITE" id="PS50850">
    <property type="entry name" value="MFS"/>
    <property type="match status" value="1"/>
</dbReference>
<dbReference type="GO" id="GO:0015842">
    <property type="term" value="P:aminergic neurotransmitter loading into synaptic vesicle"/>
    <property type="evidence" value="ECO:0007669"/>
    <property type="project" value="TreeGrafter"/>
</dbReference>
<evidence type="ECO:0000313" key="9">
    <source>
        <dbReference type="Proteomes" id="UP000015104"/>
    </source>
</evidence>
<feature type="transmembrane region" description="Helical" evidence="6">
    <location>
        <begin position="303"/>
        <end position="323"/>
    </location>
</feature>
<dbReference type="EMBL" id="CAEY01001954">
    <property type="status" value="NOT_ANNOTATED_CDS"/>
    <property type="molecule type" value="Genomic_DNA"/>
</dbReference>
<evidence type="ECO:0000256" key="5">
    <source>
        <dbReference type="ARBA" id="ARBA00023136"/>
    </source>
</evidence>
<keyword evidence="3 6" id="KW-0812">Transmembrane</keyword>
<dbReference type="Pfam" id="PF07690">
    <property type="entry name" value="MFS_1"/>
    <property type="match status" value="1"/>
</dbReference>
<dbReference type="GO" id="GO:0043195">
    <property type="term" value="C:terminal bouton"/>
    <property type="evidence" value="ECO:0007669"/>
    <property type="project" value="TreeGrafter"/>
</dbReference>
<keyword evidence="9" id="KW-1185">Reference proteome</keyword>
<feature type="transmembrane region" description="Helical" evidence="6">
    <location>
        <begin position="164"/>
        <end position="184"/>
    </location>
</feature>
<dbReference type="eggNOG" id="KOG3764">
    <property type="taxonomic scope" value="Eukaryota"/>
</dbReference>
<dbReference type="STRING" id="32264.T1KBQ9"/>
<keyword evidence="4 6" id="KW-1133">Transmembrane helix</keyword>
<dbReference type="PANTHER" id="PTHR23506">
    <property type="entry name" value="GH10249P"/>
    <property type="match status" value="1"/>
</dbReference>
<organism evidence="8 9">
    <name type="scientific">Tetranychus urticae</name>
    <name type="common">Two-spotted spider mite</name>
    <dbReference type="NCBI Taxonomy" id="32264"/>
    <lineage>
        <taxon>Eukaryota</taxon>
        <taxon>Metazoa</taxon>
        <taxon>Ecdysozoa</taxon>
        <taxon>Arthropoda</taxon>
        <taxon>Chelicerata</taxon>
        <taxon>Arachnida</taxon>
        <taxon>Acari</taxon>
        <taxon>Acariformes</taxon>
        <taxon>Trombidiformes</taxon>
        <taxon>Prostigmata</taxon>
        <taxon>Eleutherengona</taxon>
        <taxon>Raphignathae</taxon>
        <taxon>Tetranychoidea</taxon>
        <taxon>Tetranychidae</taxon>
        <taxon>Tetranychus</taxon>
    </lineage>
</organism>
<dbReference type="GO" id="GO:0030672">
    <property type="term" value="C:synaptic vesicle membrane"/>
    <property type="evidence" value="ECO:0007669"/>
    <property type="project" value="TreeGrafter"/>
</dbReference>
<name>T1KBQ9_TETUR</name>
<evidence type="ECO:0000256" key="1">
    <source>
        <dbReference type="ARBA" id="ARBA00004141"/>
    </source>
</evidence>
<dbReference type="InterPro" id="IPR036259">
    <property type="entry name" value="MFS_trans_sf"/>
</dbReference>
<sequence>MEGQTDWTGSKKVMNPHENEPIDWKSIPVRRSRIVELMLKDKFGDAGNPKEKDSHIGYGTHNSHRHYHPHYYHHHFHNHQLSNAPKTNIQGEDKMDDNQEERLVGTLFASKAVFQLLFNPVSMKLIQSYGHNCTQTIALMVLLCSSLTYAFSQGIKTMFLARCIHGVGSSIISISGMATIANLFQDEKARCQIMGISLGGIAAGVLVGYPFGGFAYDFCGKQLPFLLIAFLFTLIIGFQLTFMPNEKESHLKIESFHFVGMVKDLDIMLAIGSIFFTTSITAVCEPILPIYLIDSLNAPEWQLGIAFLPDAFGYIIGAHILGFDKHSVDKWVITIISLFLAGFATILIPLTTHFYQLIIPQFASGLSIGITDAAMSTQLASIVDERYSANYSMIYTFSQIAVCLAYIIGPIVSSIVLPSIGTTGSFHVLGTTVILYGIVCISYRVYLAEIFGRNLSEVIPILSWNSYETIENP</sequence>
<dbReference type="HOGENOM" id="CLU_001265_10_9_1"/>
<evidence type="ECO:0000256" key="2">
    <source>
        <dbReference type="ARBA" id="ARBA00022448"/>
    </source>
</evidence>
<reference evidence="9" key="1">
    <citation type="submission" date="2011-08" db="EMBL/GenBank/DDBJ databases">
        <authorList>
            <person name="Rombauts S."/>
        </authorList>
    </citation>
    <scope>NUCLEOTIDE SEQUENCE</scope>
    <source>
        <strain evidence="9">London</strain>
    </source>
</reference>
<evidence type="ECO:0000256" key="6">
    <source>
        <dbReference type="SAM" id="Phobius"/>
    </source>
</evidence>
<reference evidence="8" key="2">
    <citation type="submission" date="2015-06" db="UniProtKB">
        <authorList>
            <consortium name="EnsemblMetazoa"/>
        </authorList>
    </citation>
    <scope>IDENTIFICATION</scope>
</reference>
<feature type="transmembrane region" description="Helical" evidence="6">
    <location>
        <begin position="394"/>
        <end position="420"/>
    </location>
</feature>
<feature type="transmembrane region" description="Helical" evidence="6">
    <location>
        <begin position="191"/>
        <end position="211"/>
    </location>
</feature>
<dbReference type="InterPro" id="IPR020846">
    <property type="entry name" value="MFS_dom"/>
</dbReference>
<evidence type="ECO:0000259" key="7">
    <source>
        <dbReference type="PROSITE" id="PS50850"/>
    </source>
</evidence>
<comment type="subcellular location">
    <subcellularLocation>
        <location evidence="1">Membrane</location>
        <topology evidence="1">Multi-pass membrane protein</topology>
    </subcellularLocation>
</comment>
<dbReference type="GO" id="GO:0005335">
    <property type="term" value="F:serotonin:sodium:chloride symporter activity"/>
    <property type="evidence" value="ECO:0007669"/>
    <property type="project" value="TreeGrafter"/>
</dbReference>
<dbReference type="PANTHER" id="PTHR23506:SF4">
    <property type="entry name" value="PORTABELLA"/>
    <property type="match status" value="1"/>
</dbReference>
<feature type="transmembrane region" description="Helical" evidence="6">
    <location>
        <begin position="265"/>
        <end position="291"/>
    </location>
</feature>
<accession>T1KBQ9</accession>
<dbReference type="AlphaFoldDB" id="T1KBQ9"/>
<dbReference type="InterPro" id="IPR011701">
    <property type="entry name" value="MFS"/>
</dbReference>
<dbReference type="Gene3D" id="1.20.1250.20">
    <property type="entry name" value="MFS general substrate transporter like domains"/>
    <property type="match status" value="1"/>
</dbReference>
<dbReference type="Proteomes" id="UP000015104">
    <property type="component" value="Unassembled WGS sequence"/>
</dbReference>
<feature type="transmembrane region" description="Helical" evidence="6">
    <location>
        <begin position="330"/>
        <end position="348"/>
    </location>
</feature>
<evidence type="ECO:0000313" key="8">
    <source>
        <dbReference type="EnsemblMetazoa" id="tetur08g04950.1"/>
    </source>
</evidence>
<dbReference type="EnsemblMetazoa" id="tetur08g04950.1">
    <property type="protein sequence ID" value="tetur08g04950.1"/>
    <property type="gene ID" value="tetur08g04950"/>
</dbReference>
<protein>
    <recommendedName>
        <fullName evidence="7">Major facilitator superfamily (MFS) profile domain-containing protein</fullName>
    </recommendedName>
</protein>
<feature type="domain" description="Major facilitator superfamily (MFS) profile" evidence="7">
    <location>
        <begin position="265"/>
        <end position="473"/>
    </location>
</feature>
<keyword evidence="2" id="KW-0813">Transport</keyword>
<dbReference type="InterPro" id="IPR050930">
    <property type="entry name" value="MFS_Vesicular_Transporter"/>
</dbReference>
<dbReference type="SUPFAM" id="SSF103473">
    <property type="entry name" value="MFS general substrate transporter"/>
    <property type="match status" value="1"/>
</dbReference>
<proteinExistence type="predicted"/>
<keyword evidence="5 6" id="KW-0472">Membrane</keyword>
<feature type="transmembrane region" description="Helical" evidence="6">
    <location>
        <begin position="426"/>
        <end position="446"/>
    </location>
</feature>
<evidence type="ECO:0000256" key="4">
    <source>
        <dbReference type="ARBA" id="ARBA00022989"/>
    </source>
</evidence>